<dbReference type="EMBL" id="JAMZMK010002421">
    <property type="protein sequence ID" value="KAI7754817.1"/>
    <property type="molecule type" value="Genomic_DNA"/>
</dbReference>
<reference evidence="1" key="1">
    <citation type="submission" date="2022-06" db="EMBL/GenBank/DDBJ databases">
        <title>Uncovering the hologenomic basis of an extraordinary plant invasion.</title>
        <authorList>
            <person name="Bieker V.C."/>
            <person name="Martin M.D."/>
            <person name="Gilbert T."/>
            <person name="Hodgins K."/>
            <person name="Battlay P."/>
            <person name="Petersen B."/>
            <person name="Wilson J."/>
        </authorList>
    </citation>
    <scope>NUCLEOTIDE SEQUENCE</scope>
    <source>
        <strain evidence="1">AA19_3_7</strain>
        <tissue evidence="1">Leaf</tissue>
    </source>
</reference>
<proteinExistence type="predicted"/>
<dbReference type="Proteomes" id="UP001206925">
    <property type="component" value="Unassembled WGS sequence"/>
</dbReference>
<feature type="non-terminal residue" evidence="1">
    <location>
        <position position="1"/>
    </location>
</feature>
<evidence type="ECO:0000313" key="2">
    <source>
        <dbReference type="Proteomes" id="UP001206925"/>
    </source>
</evidence>
<protein>
    <submittedName>
        <fullName evidence="1">Uncharacterized protein</fullName>
    </submittedName>
</protein>
<accession>A0AAD5D7M7</accession>
<keyword evidence="2" id="KW-1185">Reference proteome</keyword>
<comment type="caution">
    <text evidence="1">The sequence shown here is derived from an EMBL/GenBank/DDBJ whole genome shotgun (WGS) entry which is preliminary data.</text>
</comment>
<dbReference type="AlphaFoldDB" id="A0AAD5D7M7"/>
<name>A0AAD5D7M7_AMBAR</name>
<gene>
    <name evidence="1" type="ORF">M8C21_018910</name>
</gene>
<organism evidence="1 2">
    <name type="scientific">Ambrosia artemisiifolia</name>
    <name type="common">Common ragweed</name>
    <dbReference type="NCBI Taxonomy" id="4212"/>
    <lineage>
        <taxon>Eukaryota</taxon>
        <taxon>Viridiplantae</taxon>
        <taxon>Streptophyta</taxon>
        <taxon>Embryophyta</taxon>
        <taxon>Tracheophyta</taxon>
        <taxon>Spermatophyta</taxon>
        <taxon>Magnoliopsida</taxon>
        <taxon>eudicotyledons</taxon>
        <taxon>Gunneridae</taxon>
        <taxon>Pentapetalae</taxon>
        <taxon>asterids</taxon>
        <taxon>campanulids</taxon>
        <taxon>Asterales</taxon>
        <taxon>Asteraceae</taxon>
        <taxon>Asteroideae</taxon>
        <taxon>Heliantheae alliance</taxon>
        <taxon>Heliantheae</taxon>
        <taxon>Ambrosia</taxon>
    </lineage>
</organism>
<evidence type="ECO:0000313" key="1">
    <source>
        <dbReference type="EMBL" id="KAI7754817.1"/>
    </source>
</evidence>
<sequence>MWLPGVCINDLLAEVAVCDFGAGVAGCGVAEDPCSISSCRKHALLTVQQMSSFAARSNKTASMLSLLAEIVHGVFKGTINCAIPTTALFIYTFVACRAACVVPALAKVYLSYSTVDCEGKEEHKRTCDVAG</sequence>